<evidence type="ECO:0000313" key="1">
    <source>
        <dbReference type="EMBL" id="MFC3155609.1"/>
    </source>
</evidence>
<reference evidence="2" key="1">
    <citation type="journal article" date="2019" name="Int. J. Syst. Evol. Microbiol.">
        <title>The Global Catalogue of Microorganisms (GCM) 10K type strain sequencing project: providing services to taxonomists for standard genome sequencing and annotation.</title>
        <authorList>
            <consortium name="The Broad Institute Genomics Platform"/>
            <consortium name="The Broad Institute Genome Sequencing Center for Infectious Disease"/>
            <person name="Wu L."/>
            <person name="Ma J."/>
        </authorList>
    </citation>
    <scope>NUCLEOTIDE SEQUENCE [LARGE SCALE GENOMIC DNA]</scope>
    <source>
        <strain evidence="2">KCTC 52141</strain>
    </source>
</reference>
<dbReference type="EMBL" id="JBHRTL010000006">
    <property type="protein sequence ID" value="MFC3155609.1"/>
    <property type="molecule type" value="Genomic_DNA"/>
</dbReference>
<name>A0ABV7HP06_9GAMM</name>
<protein>
    <recommendedName>
        <fullName evidence="3">Exostosin GT47 domain-containing protein</fullName>
    </recommendedName>
</protein>
<dbReference type="RefSeq" id="WP_382416395.1">
    <property type="nucleotide sequence ID" value="NZ_AP031500.1"/>
</dbReference>
<gene>
    <name evidence="1" type="ORF">ACFOEB_10395</name>
</gene>
<evidence type="ECO:0000313" key="2">
    <source>
        <dbReference type="Proteomes" id="UP001595548"/>
    </source>
</evidence>
<accession>A0ABV7HP06</accession>
<organism evidence="1 2">
    <name type="scientific">Gilvimarinus japonicus</name>
    <dbReference type="NCBI Taxonomy" id="1796469"/>
    <lineage>
        <taxon>Bacteria</taxon>
        <taxon>Pseudomonadati</taxon>
        <taxon>Pseudomonadota</taxon>
        <taxon>Gammaproteobacteria</taxon>
        <taxon>Cellvibrionales</taxon>
        <taxon>Cellvibrionaceae</taxon>
        <taxon>Gilvimarinus</taxon>
    </lineage>
</organism>
<dbReference type="Proteomes" id="UP001595548">
    <property type="component" value="Unassembled WGS sequence"/>
</dbReference>
<proteinExistence type="predicted"/>
<comment type="caution">
    <text evidence="1">The sequence shown here is derived from an EMBL/GenBank/DDBJ whole genome shotgun (WGS) entry which is preliminary data.</text>
</comment>
<sequence>MKKTSIHMHNTRLFPKNLGAAAYKLTGIAAQCDWAIMSDQKTGDFYVHGDLSRSPRTVFLSMRGFFASIPYFYENILPKIESQFILITGSEDLTIPNQIDKRWRAFRPDEKETIYRILEDHRLVHWFAENRDTVLPRMSTLPIGYVFSGPQSHSAAIESRPCVPIEDRPLRALCSHRVRPGPQWETRRQVTNLSMTKFSELVTIVNQEVSETKFLNLIEEHAFVLCVQGGGIDPSPKAWTAIAHGSIPIIASSPLDDAYSQLPVAFVNGWDEHSLSEKKLREWIQRLAPYYDNPEMRLKVVEKLQLDYWWKQITNTYPKSY</sequence>
<keyword evidence="2" id="KW-1185">Reference proteome</keyword>
<evidence type="ECO:0008006" key="3">
    <source>
        <dbReference type="Google" id="ProtNLM"/>
    </source>
</evidence>